<name>A0A6V6Y413_9FIRM</name>
<sequence length="115" mass="13108">MFNIYARREQYKGFDIVVKLLKLFNDPIATGCWYCGYVRIPVDHKFYCMDYGEIERSVSVHGGITFFGGLQGLDGFYIGFDCGHGGDTPQVQDEEYTLKECMRLVDQLIEVGDAI</sequence>
<dbReference type="RefSeq" id="WP_180499982.1">
    <property type="nucleotide sequence ID" value="NZ_CAIJCS010000019.1"/>
</dbReference>
<protein>
    <submittedName>
        <fullName evidence="1">Uncharacterized protein</fullName>
    </submittedName>
</protein>
<accession>A0A6V6Y413</accession>
<dbReference type="EMBL" id="CAIJCS010000019">
    <property type="protein sequence ID" value="CAC9931716.1"/>
    <property type="molecule type" value="Genomic_DNA"/>
</dbReference>
<evidence type="ECO:0000313" key="1">
    <source>
        <dbReference type="EMBL" id="CAC9931716.1"/>
    </source>
</evidence>
<keyword evidence="2" id="KW-1185">Reference proteome</keyword>
<dbReference type="Proteomes" id="UP000586454">
    <property type="component" value="Unassembled WGS sequence"/>
</dbReference>
<comment type="caution">
    <text evidence="1">The sequence shown here is derived from an EMBL/GenBank/DDBJ whole genome shotgun (WGS) entry which is preliminary data.</text>
</comment>
<gene>
    <name evidence="1" type="ORF">PEPNEM18_01056</name>
</gene>
<evidence type="ECO:0000313" key="2">
    <source>
        <dbReference type="Proteomes" id="UP000586454"/>
    </source>
</evidence>
<proteinExistence type="predicted"/>
<reference evidence="1 2" key="1">
    <citation type="submission" date="2020-06" db="EMBL/GenBank/DDBJ databases">
        <authorList>
            <person name="Criscuolo A."/>
        </authorList>
    </citation>
    <scope>NUCLEOTIDE SEQUENCE [LARGE SCALE GENOMIC DNA]</scope>
    <source>
        <strain evidence="1">1804121828</strain>
    </source>
</reference>
<organism evidence="1 2">
    <name type="scientific">Aedoeadaptatus nemausensis</name>
    <dbReference type="NCBI Taxonomy" id="2582829"/>
    <lineage>
        <taxon>Bacteria</taxon>
        <taxon>Bacillati</taxon>
        <taxon>Bacillota</taxon>
        <taxon>Tissierellia</taxon>
        <taxon>Tissierellales</taxon>
        <taxon>Peptoniphilaceae</taxon>
        <taxon>Aedoeadaptatus</taxon>
    </lineage>
</organism>
<dbReference type="AlphaFoldDB" id="A0A6V6Y413"/>